<feature type="transmembrane region" description="Helical" evidence="1">
    <location>
        <begin position="230"/>
        <end position="254"/>
    </location>
</feature>
<feature type="transmembrane region" description="Helical" evidence="1">
    <location>
        <begin position="85"/>
        <end position="103"/>
    </location>
</feature>
<comment type="caution">
    <text evidence="3">The sequence shown here is derived from an EMBL/GenBank/DDBJ whole genome shotgun (WGS) entry which is preliminary data.</text>
</comment>
<dbReference type="PANTHER" id="PTHR23028:SF53">
    <property type="entry name" value="ACYL_TRANSF_3 DOMAIN-CONTAINING PROTEIN"/>
    <property type="match status" value="1"/>
</dbReference>
<sequence>MNKTSKQYFPALTGLRAVAAALVLAHHFNPLNPERVGWRMHSLVAEMHVGVTVFFVLSGFLIGYRYLGQERVPLRTYFANRFARIYPMYFLLTAATFLIIHQADPASNLGDFKTYLLNITFLRGLFEEFLYTGIKQGWSLTVEEMFYVSAPLAFWLIRRNARWLGALPLGLVLLGVGLVLACRGQAWHGFFGSFDFLFQFTYLGRAVEFFVGVALAWWLRRPGPHAAPRFLTYAGLAGCALCLTGLSLLHGPAIGAFGVMQPAGMLLNNVLLPLLGIGPLLWGLVRETTWLSRLLSSPPLLLLGKSSYVFYLLHMGVLQHLIHNALQKMC</sequence>
<evidence type="ECO:0000313" key="4">
    <source>
        <dbReference type="Proteomes" id="UP000625631"/>
    </source>
</evidence>
<evidence type="ECO:0000256" key="1">
    <source>
        <dbReference type="SAM" id="Phobius"/>
    </source>
</evidence>
<feature type="transmembrane region" description="Helical" evidence="1">
    <location>
        <begin position="163"/>
        <end position="182"/>
    </location>
</feature>
<feature type="transmembrane region" description="Helical" evidence="1">
    <location>
        <begin position="194"/>
        <end position="218"/>
    </location>
</feature>
<evidence type="ECO:0000259" key="2">
    <source>
        <dbReference type="Pfam" id="PF01757"/>
    </source>
</evidence>
<gene>
    <name evidence="3" type="ORF">I7X13_19090</name>
</gene>
<reference evidence="3 4" key="1">
    <citation type="submission" date="2020-12" db="EMBL/GenBank/DDBJ databases">
        <title>Hymenobacter sp.</title>
        <authorList>
            <person name="Kim M.K."/>
        </authorList>
    </citation>
    <scope>NUCLEOTIDE SEQUENCE [LARGE SCALE GENOMIC DNA]</scope>
    <source>
        <strain evidence="3 4">BT442</strain>
    </source>
</reference>
<feature type="transmembrane region" description="Helical" evidence="1">
    <location>
        <begin position="41"/>
        <end position="64"/>
    </location>
</feature>
<keyword evidence="4" id="KW-1185">Reference proteome</keyword>
<keyword evidence="1" id="KW-0812">Transmembrane</keyword>
<feature type="transmembrane region" description="Helical" evidence="1">
    <location>
        <begin position="266"/>
        <end position="285"/>
    </location>
</feature>
<keyword evidence="3" id="KW-0808">Transferase</keyword>
<name>A0ABS0QBV7_9BACT</name>
<evidence type="ECO:0000313" key="3">
    <source>
        <dbReference type="EMBL" id="MBH8560176.1"/>
    </source>
</evidence>
<dbReference type="Pfam" id="PF01757">
    <property type="entry name" value="Acyl_transf_3"/>
    <property type="match status" value="1"/>
</dbReference>
<organism evidence="3 4">
    <name type="scientific">Hymenobacter negativus</name>
    <dbReference type="NCBI Taxonomy" id="2795026"/>
    <lineage>
        <taxon>Bacteria</taxon>
        <taxon>Pseudomonadati</taxon>
        <taxon>Bacteroidota</taxon>
        <taxon>Cytophagia</taxon>
        <taxon>Cytophagales</taxon>
        <taxon>Hymenobacteraceae</taxon>
        <taxon>Hymenobacter</taxon>
    </lineage>
</organism>
<accession>A0ABS0QBV7</accession>
<dbReference type="GO" id="GO:0016746">
    <property type="term" value="F:acyltransferase activity"/>
    <property type="evidence" value="ECO:0007669"/>
    <property type="project" value="UniProtKB-KW"/>
</dbReference>
<dbReference type="Proteomes" id="UP000625631">
    <property type="component" value="Unassembled WGS sequence"/>
</dbReference>
<keyword evidence="1" id="KW-1133">Transmembrane helix</keyword>
<proteinExistence type="predicted"/>
<dbReference type="InterPro" id="IPR050879">
    <property type="entry name" value="Acyltransferase_3"/>
</dbReference>
<dbReference type="InterPro" id="IPR002656">
    <property type="entry name" value="Acyl_transf_3_dom"/>
</dbReference>
<dbReference type="PANTHER" id="PTHR23028">
    <property type="entry name" value="ACETYLTRANSFERASE"/>
    <property type="match status" value="1"/>
</dbReference>
<keyword evidence="3" id="KW-0012">Acyltransferase</keyword>
<dbReference type="EMBL" id="JAEDAE010000011">
    <property type="protein sequence ID" value="MBH8560176.1"/>
    <property type="molecule type" value="Genomic_DNA"/>
</dbReference>
<keyword evidence="1" id="KW-0472">Membrane</keyword>
<feature type="transmembrane region" description="Helical" evidence="1">
    <location>
        <begin position="138"/>
        <end position="157"/>
    </location>
</feature>
<protein>
    <submittedName>
        <fullName evidence="3">Acyltransferase</fullName>
    </submittedName>
</protein>
<dbReference type="RefSeq" id="WP_198076706.1">
    <property type="nucleotide sequence ID" value="NZ_JAEDAE010000011.1"/>
</dbReference>
<feature type="domain" description="Acyltransferase 3" evidence="2">
    <location>
        <begin position="11"/>
        <end position="318"/>
    </location>
</feature>